<dbReference type="InterPro" id="IPR019594">
    <property type="entry name" value="Glu/Gly-bd"/>
</dbReference>
<keyword evidence="3" id="KW-0813">Transport</keyword>
<dbReference type="SUPFAM" id="SSF53850">
    <property type="entry name" value="Periplasmic binding protein-like II"/>
    <property type="match status" value="1"/>
</dbReference>
<comment type="subcellular location">
    <subcellularLocation>
        <location evidence="1">Membrane</location>
        <topology evidence="1">Multi-pass membrane protein</topology>
    </subcellularLocation>
</comment>
<evidence type="ECO:0000256" key="4">
    <source>
        <dbReference type="ARBA" id="ARBA00022692"/>
    </source>
</evidence>
<keyword evidence="16" id="KW-1185">Reference proteome</keyword>
<dbReference type="InterPro" id="IPR015683">
    <property type="entry name" value="Ionotropic_Glu_rcpt"/>
</dbReference>
<proteinExistence type="inferred from homology"/>
<evidence type="ECO:0000256" key="13">
    <source>
        <dbReference type="SAM" id="SignalP"/>
    </source>
</evidence>
<dbReference type="PANTHER" id="PTHR18966">
    <property type="entry name" value="IONOTROPIC GLUTAMATE RECEPTOR"/>
    <property type="match status" value="1"/>
</dbReference>
<dbReference type="SMART" id="SM00079">
    <property type="entry name" value="PBPe"/>
    <property type="match status" value="1"/>
</dbReference>
<evidence type="ECO:0000256" key="7">
    <source>
        <dbReference type="ARBA" id="ARBA00023136"/>
    </source>
</evidence>
<evidence type="ECO:0000256" key="2">
    <source>
        <dbReference type="ARBA" id="ARBA00008685"/>
    </source>
</evidence>
<evidence type="ECO:0000313" key="15">
    <source>
        <dbReference type="EMBL" id="OQV22948.1"/>
    </source>
</evidence>
<feature type="signal peptide" evidence="13">
    <location>
        <begin position="1"/>
        <end position="21"/>
    </location>
</feature>
<sequence length="289" mass="29576">MLFNFLVLLIAVCSLSGTLDAQAYGGGSSGGGSSGGGSSGGGSSGGGSSGGGSSGCLNATLPSEIRVSSIQATGYYTPGKPNFLVDVLDALKAATGISYVISARTDLNYSNPDGSFAGTVFQELISNNADLAATDLTITSAREAVVDFLVPFSQYELQLVVNTAFGLGNGVQYLCRQTADLELLKNAKNATLQAIYANIQAGNGIVDTTEAGIAKVLSGNFAYVIESPDADKQLATNPGKLARAGGPLAKSYLALAVQQGSALREKLNVALIKLQEQGVIDDLLRKHIL</sequence>
<keyword evidence="11" id="KW-0407">Ion channel</keyword>
<evidence type="ECO:0000256" key="5">
    <source>
        <dbReference type="ARBA" id="ARBA00022989"/>
    </source>
</evidence>
<reference evidence="16" key="1">
    <citation type="submission" date="2017-01" db="EMBL/GenBank/DDBJ databases">
        <title>Comparative genomics of anhydrobiosis in the tardigrade Hypsibius dujardini.</title>
        <authorList>
            <person name="Yoshida Y."/>
            <person name="Koutsovoulos G."/>
            <person name="Laetsch D."/>
            <person name="Stevens L."/>
            <person name="Kumar S."/>
            <person name="Horikawa D."/>
            <person name="Ishino K."/>
            <person name="Komine S."/>
            <person name="Tomita M."/>
            <person name="Blaxter M."/>
            <person name="Arakawa K."/>
        </authorList>
    </citation>
    <scope>NUCLEOTIDE SEQUENCE [LARGE SCALE GENOMIC DNA]</scope>
    <source>
        <strain evidence="16">Z151</strain>
    </source>
</reference>
<evidence type="ECO:0000256" key="1">
    <source>
        <dbReference type="ARBA" id="ARBA00004141"/>
    </source>
</evidence>
<dbReference type="Proteomes" id="UP000192578">
    <property type="component" value="Unassembled WGS sequence"/>
</dbReference>
<organism evidence="15 16">
    <name type="scientific">Hypsibius exemplaris</name>
    <name type="common">Freshwater tardigrade</name>
    <dbReference type="NCBI Taxonomy" id="2072580"/>
    <lineage>
        <taxon>Eukaryota</taxon>
        <taxon>Metazoa</taxon>
        <taxon>Ecdysozoa</taxon>
        <taxon>Tardigrada</taxon>
        <taxon>Eutardigrada</taxon>
        <taxon>Parachela</taxon>
        <taxon>Hypsibioidea</taxon>
        <taxon>Hypsibiidae</taxon>
        <taxon>Hypsibius</taxon>
    </lineage>
</organism>
<evidence type="ECO:0000256" key="8">
    <source>
        <dbReference type="ARBA" id="ARBA00023170"/>
    </source>
</evidence>
<evidence type="ECO:0000259" key="14">
    <source>
        <dbReference type="SMART" id="SM00079"/>
    </source>
</evidence>
<keyword evidence="5" id="KW-1133">Transmembrane helix</keyword>
<evidence type="ECO:0000256" key="10">
    <source>
        <dbReference type="ARBA" id="ARBA00023286"/>
    </source>
</evidence>
<keyword evidence="7" id="KW-0472">Membrane</keyword>
<keyword evidence="13" id="KW-0732">Signal</keyword>
<feature type="region of interest" description="Disordered" evidence="12">
    <location>
        <begin position="30"/>
        <end position="53"/>
    </location>
</feature>
<evidence type="ECO:0000256" key="11">
    <source>
        <dbReference type="ARBA" id="ARBA00023303"/>
    </source>
</evidence>
<dbReference type="GO" id="GO:0016020">
    <property type="term" value="C:membrane"/>
    <property type="evidence" value="ECO:0007669"/>
    <property type="project" value="UniProtKB-SubCell"/>
</dbReference>
<keyword evidence="6" id="KW-0406">Ion transport</keyword>
<dbReference type="EMBL" id="MTYJ01000014">
    <property type="protein sequence ID" value="OQV22948.1"/>
    <property type="molecule type" value="Genomic_DNA"/>
</dbReference>
<comment type="similarity">
    <text evidence="2">Belongs to the glutamate-gated ion channel (TC 1.A.10.1) family.</text>
</comment>
<accession>A0A1W0X6F1</accession>
<evidence type="ECO:0000256" key="6">
    <source>
        <dbReference type="ARBA" id="ARBA00023065"/>
    </source>
</evidence>
<keyword evidence="10" id="KW-1071">Ligand-gated ion channel</keyword>
<keyword evidence="9" id="KW-0325">Glycoprotein</keyword>
<evidence type="ECO:0000256" key="9">
    <source>
        <dbReference type="ARBA" id="ARBA00023180"/>
    </source>
</evidence>
<evidence type="ECO:0000313" key="16">
    <source>
        <dbReference type="Proteomes" id="UP000192578"/>
    </source>
</evidence>
<protein>
    <recommendedName>
        <fullName evidence="14">Ionotropic glutamate receptor C-terminal domain-containing protein</fullName>
    </recommendedName>
</protein>
<feature type="chain" id="PRO_5012348107" description="Ionotropic glutamate receptor C-terminal domain-containing protein" evidence="13">
    <location>
        <begin position="22"/>
        <end position="289"/>
    </location>
</feature>
<dbReference type="GO" id="GO:0015276">
    <property type="term" value="F:ligand-gated monoatomic ion channel activity"/>
    <property type="evidence" value="ECO:0007669"/>
    <property type="project" value="InterPro"/>
</dbReference>
<evidence type="ECO:0000256" key="3">
    <source>
        <dbReference type="ARBA" id="ARBA00022448"/>
    </source>
</evidence>
<evidence type="ECO:0000256" key="12">
    <source>
        <dbReference type="SAM" id="MobiDB-lite"/>
    </source>
</evidence>
<keyword evidence="4" id="KW-0812">Transmembrane</keyword>
<dbReference type="InterPro" id="IPR001320">
    <property type="entry name" value="Iontro_rcpt_C"/>
</dbReference>
<dbReference type="Gene3D" id="3.40.190.10">
    <property type="entry name" value="Periplasmic binding protein-like II"/>
    <property type="match status" value="2"/>
</dbReference>
<comment type="caution">
    <text evidence="15">The sequence shown here is derived from an EMBL/GenBank/DDBJ whole genome shotgun (WGS) entry which is preliminary data.</text>
</comment>
<gene>
    <name evidence="15" type="ORF">BV898_03000</name>
</gene>
<dbReference type="OrthoDB" id="5984008at2759"/>
<dbReference type="AlphaFoldDB" id="A0A1W0X6F1"/>
<dbReference type="Pfam" id="PF10613">
    <property type="entry name" value="Lig_chan-Glu_bd"/>
    <property type="match status" value="1"/>
</dbReference>
<feature type="domain" description="Ionotropic glutamate receptor C-terminal" evidence="14">
    <location>
        <begin position="64"/>
        <end position="286"/>
    </location>
</feature>
<name>A0A1W0X6F1_HYPEX</name>
<keyword evidence="8" id="KW-0675">Receptor</keyword>